<evidence type="ECO:0000256" key="5">
    <source>
        <dbReference type="SAM" id="Phobius"/>
    </source>
</evidence>
<evidence type="ECO:0000256" key="4">
    <source>
        <dbReference type="ARBA" id="ARBA00023136"/>
    </source>
</evidence>
<evidence type="ECO:0000256" key="1">
    <source>
        <dbReference type="ARBA" id="ARBA00004141"/>
    </source>
</evidence>
<feature type="transmembrane region" description="Helical" evidence="5">
    <location>
        <begin position="6"/>
        <end position="36"/>
    </location>
</feature>
<dbReference type="GO" id="GO:0016324">
    <property type="term" value="C:apical plasma membrane"/>
    <property type="evidence" value="ECO:0007669"/>
    <property type="project" value="TreeGrafter"/>
</dbReference>
<dbReference type="EMBL" id="QBIY01013217">
    <property type="protein sequence ID" value="RXN10136.1"/>
    <property type="molecule type" value="Genomic_DNA"/>
</dbReference>
<dbReference type="Gene3D" id="1.20.140.150">
    <property type="match status" value="1"/>
</dbReference>
<name>A0A498LSQ8_LABRO</name>
<gene>
    <name evidence="6" type="ORF">ROHU_030930</name>
</gene>
<comment type="caution">
    <text evidence="6">The sequence shown here is derived from an EMBL/GenBank/DDBJ whole genome shotgun (WGS) entry which is preliminary data.</text>
</comment>
<dbReference type="AlphaFoldDB" id="A0A498LSQ8"/>
<feature type="transmembrane region" description="Helical" evidence="5">
    <location>
        <begin position="160"/>
        <end position="188"/>
    </location>
</feature>
<keyword evidence="2 5" id="KW-0812">Transmembrane</keyword>
<dbReference type="PANTHER" id="PTHR20516:SF1">
    <property type="entry name" value="TRANSMEMBRANE PROTEIN 235"/>
    <property type="match status" value="1"/>
</dbReference>
<evidence type="ECO:0000313" key="6">
    <source>
        <dbReference type="EMBL" id="RXN10136.1"/>
    </source>
</evidence>
<evidence type="ECO:0000313" key="7">
    <source>
        <dbReference type="Proteomes" id="UP000290572"/>
    </source>
</evidence>
<dbReference type="Proteomes" id="UP000290572">
    <property type="component" value="Unassembled WGS sequence"/>
</dbReference>
<feature type="transmembrane region" description="Helical" evidence="5">
    <location>
        <begin position="121"/>
        <end position="139"/>
    </location>
</feature>
<dbReference type="InterPro" id="IPR039951">
    <property type="entry name" value="TMEM114/TMEM235"/>
</dbReference>
<dbReference type="Pfam" id="PF13903">
    <property type="entry name" value="Claudin_2"/>
    <property type="match status" value="1"/>
</dbReference>
<protein>
    <submittedName>
        <fullName evidence="6">Transmembrane protein 235-like</fullName>
    </submittedName>
</protein>
<evidence type="ECO:0000256" key="2">
    <source>
        <dbReference type="ARBA" id="ARBA00022692"/>
    </source>
</evidence>
<reference evidence="6 7" key="1">
    <citation type="submission" date="2018-03" db="EMBL/GenBank/DDBJ databases">
        <title>Draft genome sequence of Rohu Carp (Labeo rohita).</title>
        <authorList>
            <person name="Das P."/>
            <person name="Kushwaha B."/>
            <person name="Joshi C.G."/>
            <person name="Kumar D."/>
            <person name="Nagpure N.S."/>
            <person name="Sahoo L."/>
            <person name="Das S.P."/>
            <person name="Bit A."/>
            <person name="Patnaik S."/>
            <person name="Meher P.K."/>
            <person name="Jayasankar P."/>
            <person name="Koringa P.G."/>
            <person name="Patel N.V."/>
            <person name="Hinsu A.T."/>
            <person name="Kumar R."/>
            <person name="Pandey M."/>
            <person name="Agarwal S."/>
            <person name="Srivastava S."/>
            <person name="Singh M."/>
            <person name="Iquebal M.A."/>
            <person name="Jaiswal S."/>
            <person name="Angadi U.B."/>
            <person name="Kumar N."/>
            <person name="Raza M."/>
            <person name="Shah T.M."/>
            <person name="Rai A."/>
            <person name="Jena J.K."/>
        </authorList>
    </citation>
    <scope>NUCLEOTIDE SEQUENCE [LARGE SCALE GENOMIC DNA]</scope>
    <source>
        <strain evidence="6">DASCIFA01</strain>
        <tissue evidence="6">Testis</tissue>
    </source>
</reference>
<organism evidence="6 7">
    <name type="scientific">Labeo rohita</name>
    <name type="common">Indian major carp</name>
    <name type="synonym">Cyprinus rohita</name>
    <dbReference type="NCBI Taxonomy" id="84645"/>
    <lineage>
        <taxon>Eukaryota</taxon>
        <taxon>Metazoa</taxon>
        <taxon>Chordata</taxon>
        <taxon>Craniata</taxon>
        <taxon>Vertebrata</taxon>
        <taxon>Euteleostomi</taxon>
        <taxon>Actinopterygii</taxon>
        <taxon>Neopterygii</taxon>
        <taxon>Teleostei</taxon>
        <taxon>Ostariophysi</taxon>
        <taxon>Cypriniformes</taxon>
        <taxon>Cyprinidae</taxon>
        <taxon>Labeoninae</taxon>
        <taxon>Labeonini</taxon>
        <taxon>Labeo</taxon>
    </lineage>
</organism>
<dbReference type="PANTHER" id="PTHR20516">
    <property type="entry name" value="TRANSMEMBRANE PROTEIN 114/235 FAMILY MEMBER"/>
    <property type="match status" value="1"/>
</dbReference>
<keyword evidence="7" id="KW-1185">Reference proteome</keyword>
<accession>A0A498LSQ8</accession>
<feature type="transmembrane region" description="Helical" evidence="5">
    <location>
        <begin position="84"/>
        <end position="109"/>
    </location>
</feature>
<keyword evidence="4 5" id="KW-0472">Membrane</keyword>
<sequence length="203" mass="22510">MTAMKITFGFVVVGGGLTGVLSFSSLALAIGTEYWYIIEDKRMNHTDPVRTNFGLWGVTDDVQSHTEDTGYSESDRQMKIMHRVITILLPLSLVMLVFGGICGLVSSLARSRTLLIGSASYFLLCSLLTLSGVSLYIRYSQKALEETERRMGREQMAQVHTSFGWSMGMAWISFLLEVITGLLLLLAVKLVPLTQYEETVAPI</sequence>
<evidence type="ECO:0000256" key="3">
    <source>
        <dbReference type="ARBA" id="ARBA00022989"/>
    </source>
</evidence>
<keyword evidence="3 5" id="KW-1133">Transmembrane helix</keyword>
<comment type="subcellular location">
    <subcellularLocation>
        <location evidence="1">Membrane</location>
        <topology evidence="1">Multi-pass membrane protein</topology>
    </subcellularLocation>
</comment>
<dbReference type="InterPro" id="IPR004031">
    <property type="entry name" value="PMP22/EMP/MP20/Claudin"/>
</dbReference>
<proteinExistence type="predicted"/>